<dbReference type="Proteomes" id="UP001443914">
    <property type="component" value="Unassembled WGS sequence"/>
</dbReference>
<keyword evidence="8" id="KW-1185">Reference proteome</keyword>
<dbReference type="AlphaFoldDB" id="A0AAW1GL20"/>
<evidence type="ECO:0000256" key="3">
    <source>
        <dbReference type="ARBA" id="ARBA00022884"/>
    </source>
</evidence>
<keyword evidence="4 6" id="KW-0539">Nucleus</keyword>
<evidence type="ECO:0000256" key="6">
    <source>
        <dbReference type="PIRNR" id="PIRNR017888"/>
    </source>
</evidence>
<dbReference type="GO" id="GO:0031124">
    <property type="term" value="P:mRNA 3'-end processing"/>
    <property type="evidence" value="ECO:0007669"/>
    <property type="project" value="InterPro"/>
</dbReference>
<comment type="similarity">
    <text evidence="1 6">Belongs to the Nudix hydrolase family. CPSF5 subfamily.</text>
</comment>
<sequence>MMDNSRVVNTYPLSSYHFYIKDQKTEKNYSVRARLSRLRLNYSIEGMKRSVEGVLLVQEHNFPYVLVFKIGDTLHKLPGGKLRPGEDEIEGLKRKLSSKFARNNPEHQQNWQIRECLGIWWRPNFDNVLYPYCDSHIQPKECTKIYLVQLSAGESLGVPENFKLLAVPLFELHDNGKYGRVLSSIPRQLSTFRFNHISP</sequence>
<keyword evidence="3 6" id="KW-0694">RNA-binding</keyword>
<protein>
    <recommendedName>
        <fullName evidence="6">Pre-mRNA cleavage factor Im 25 kDa subunit</fullName>
    </recommendedName>
</protein>
<dbReference type="CDD" id="cd18871">
    <property type="entry name" value="NUDIX_Cfim25_Nudt21"/>
    <property type="match status" value="1"/>
</dbReference>
<reference evidence="7" key="1">
    <citation type="submission" date="2024-03" db="EMBL/GenBank/DDBJ databases">
        <title>WGS assembly of Saponaria officinalis var. Norfolk2.</title>
        <authorList>
            <person name="Jenkins J."/>
            <person name="Shu S."/>
            <person name="Grimwood J."/>
            <person name="Barry K."/>
            <person name="Goodstein D."/>
            <person name="Schmutz J."/>
            <person name="Leebens-Mack J."/>
            <person name="Osbourn A."/>
        </authorList>
    </citation>
    <scope>NUCLEOTIDE SEQUENCE [LARGE SCALE GENOMIC DNA]</scope>
    <source>
        <strain evidence="7">JIC</strain>
    </source>
</reference>
<evidence type="ECO:0000313" key="8">
    <source>
        <dbReference type="Proteomes" id="UP001443914"/>
    </source>
</evidence>
<keyword evidence="2 6" id="KW-0507">mRNA processing</keyword>
<gene>
    <name evidence="7" type="ORF">RND81_14G117500</name>
</gene>
<dbReference type="PIRSF" id="PIRSF017888">
    <property type="entry name" value="CPSF-25"/>
    <property type="match status" value="1"/>
</dbReference>
<dbReference type="GO" id="GO:0003729">
    <property type="term" value="F:mRNA binding"/>
    <property type="evidence" value="ECO:0007669"/>
    <property type="project" value="UniProtKB-UniRule"/>
</dbReference>
<evidence type="ECO:0000256" key="4">
    <source>
        <dbReference type="ARBA" id="ARBA00023242"/>
    </source>
</evidence>
<evidence type="ECO:0000313" key="7">
    <source>
        <dbReference type="EMBL" id="KAK9665520.1"/>
    </source>
</evidence>
<dbReference type="PANTHER" id="PTHR13047">
    <property type="entry name" value="PRE-MRNA CLEAVAGE FACTOR IM, 25KD SUBUNIT"/>
    <property type="match status" value="1"/>
</dbReference>
<dbReference type="FunFam" id="3.90.79.10:FF:000020">
    <property type="entry name" value="Pre-mRNA cleavage factor Im subunit 2"/>
    <property type="match status" value="1"/>
</dbReference>
<dbReference type="Gene3D" id="3.90.79.10">
    <property type="entry name" value="Nucleoside Triphosphate Pyrophosphohydrolase"/>
    <property type="match status" value="1"/>
</dbReference>
<comment type="function">
    <text evidence="5">Component of the cleavage factor Im (CFIm) complex that plays a key role in pre-mRNA 3'-processing. Involved in association with CPSF6 or CPSF7 in pre-MRNA 3'-end poly(A) site cleavage and poly(A) addition. NUDT21/CPSF5 binds to cleavage and polyadenylation RNA substrates. The homodimer mediates simultaneous sequence-specific recognition of two 5'-UGUA-3' elements within the pre-mRNA. Binds to, but does not hydrolyze mono- and di-adenosine nucleotides. May have a role in mRNA export.</text>
</comment>
<comment type="caution">
    <text evidence="7">The sequence shown here is derived from an EMBL/GenBank/DDBJ whole genome shotgun (WGS) entry which is preliminary data.</text>
</comment>
<comment type="subunit">
    <text evidence="6">Homodimer. Component of the cleavage factor Im (CFIm) complex.</text>
</comment>
<evidence type="ECO:0000256" key="1">
    <source>
        <dbReference type="ARBA" id="ARBA00009710"/>
    </source>
</evidence>
<evidence type="ECO:0000256" key="2">
    <source>
        <dbReference type="ARBA" id="ARBA00022664"/>
    </source>
</evidence>
<dbReference type="GO" id="GO:0005849">
    <property type="term" value="C:mRNA cleavage factor complex"/>
    <property type="evidence" value="ECO:0007669"/>
    <property type="project" value="UniProtKB-UniRule"/>
</dbReference>
<organism evidence="7 8">
    <name type="scientific">Saponaria officinalis</name>
    <name type="common">Common soapwort</name>
    <name type="synonym">Lychnis saponaria</name>
    <dbReference type="NCBI Taxonomy" id="3572"/>
    <lineage>
        <taxon>Eukaryota</taxon>
        <taxon>Viridiplantae</taxon>
        <taxon>Streptophyta</taxon>
        <taxon>Embryophyta</taxon>
        <taxon>Tracheophyta</taxon>
        <taxon>Spermatophyta</taxon>
        <taxon>Magnoliopsida</taxon>
        <taxon>eudicotyledons</taxon>
        <taxon>Gunneridae</taxon>
        <taxon>Pentapetalae</taxon>
        <taxon>Caryophyllales</taxon>
        <taxon>Caryophyllaceae</taxon>
        <taxon>Caryophylleae</taxon>
        <taxon>Saponaria</taxon>
    </lineage>
</organism>
<dbReference type="InterPro" id="IPR016706">
    <property type="entry name" value="Cleav_polyA_spec_factor_su5"/>
</dbReference>
<dbReference type="EMBL" id="JBDFQZ010000014">
    <property type="protein sequence ID" value="KAK9665520.1"/>
    <property type="molecule type" value="Genomic_DNA"/>
</dbReference>
<comment type="subcellular location">
    <subcellularLocation>
        <location evidence="6">Nucleus</location>
    </subcellularLocation>
    <text evidence="6">In punctate subnuclear structures localized adjacent to nuclear speckles, called paraspeckles.</text>
</comment>
<accession>A0AAW1GL20</accession>
<proteinExistence type="inferred from homology"/>
<dbReference type="Pfam" id="PF13869">
    <property type="entry name" value="NUDIX_2"/>
    <property type="match status" value="1"/>
</dbReference>
<evidence type="ECO:0000256" key="5">
    <source>
        <dbReference type="ARBA" id="ARBA00054854"/>
    </source>
</evidence>
<name>A0AAW1GL20_SAPOF</name>